<evidence type="ECO:0000313" key="2">
    <source>
        <dbReference type="Proteomes" id="UP001597371"/>
    </source>
</evidence>
<accession>A0ABW5CNX3</accession>
<proteinExistence type="predicted"/>
<dbReference type="RefSeq" id="WP_209736444.1">
    <property type="nucleotide sequence ID" value="NZ_CP072611.1"/>
</dbReference>
<sequence length="103" mass="10711">MLEKRGKSPDGPNQQDAESVAIEALGFLAGDAALLSRFLALSGLEANDLRAAASDPAFFAGLLDFFLAHEGTLNAFAAASAIAPERVAAARRALGGRYEDVPH</sequence>
<comment type="caution">
    <text evidence="1">The sequence shown here is derived from an EMBL/GenBank/DDBJ whole genome shotgun (WGS) entry which is preliminary data.</text>
</comment>
<keyword evidence="2" id="KW-1185">Reference proteome</keyword>
<reference evidence="2" key="1">
    <citation type="journal article" date="2019" name="Int. J. Syst. Evol. Microbiol.">
        <title>The Global Catalogue of Microorganisms (GCM) 10K type strain sequencing project: providing services to taxonomists for standard genome sequencing and annotation.</title>
        <authorList>
            <consortium name="The Broad Institute Genomics Platform"/>
            <consortium name="The Broad Institute Genome Sequencing Center for Infectious Disease"/>
            <person name="Wu L."/>
            <person name="Ma J."/>
        </authorList>
    </citation>
    <scope>NUCLEOTIDE SEQUENCE [LARGE SCALE GENOMIC DNA]</scope>
    <source>
        <strain evidence="2">ZS-35-S2</strain>
    </source>
</reference>
<dbReference type="InterPro" id="IPR021955">
    <property type="entry name" value="DUF3572"/>
</dbReference>
<evidence type="ECO:0000313" key="1">
    <source>
        <dbReference type="EMBL" id="MFD2237692.1"/>
    </source>
</evidence>
<organism evidence="1 2">
    <name type="scientific">Aureimonas populi</name>
    <dbReference type="NCBI Taxonomy" id="1701758"/>
    <lineage>
        <taxon>Bacteria</taxon>
        <taxon>Pseudomonadati</taxon>
        <taxon>Pseudomonadota</taxon>
        <taxon>Alphaproteobacteria</taxon>
        <taxon>Hyphomicrobiales</taxon>
        <taxon>Aurantimonadaceae</taxon>
        <taxon>Aureimonas</taxon>
    </lineage>
</organism>
<dbReference type="EMBL" id="JBHUIJ010000012">
    <property type="protein sequence ID" value="MFD2237692.1"/>
    <property type="molecule type" value="Genomic_DNA"/>
</dbReference>
<dbReference type="Proteomes" id="UP001597371">
    <property type="component" value="Unassembled WGS sequence"/>
</dbReference>
<name>A0ABW5CNX3_9HYPH</name>
<gene>
    <name evidence="1" type="ORF">ACFSKQ_09480</name>
</gene>
<protein>
    <submittedName>
        <fullName evidence="1">DUF3572 domain-containing protein</fullName>
    </submittedName>
</protein>
<dbReference type="Pfam" id="PF12096">
    <property type="entry name" value="DUF3572"/>
    <property type="match status" value="1"/>
</dbReference>